<accession>A0A0F6EMD4</accession>
<dbReference type="InterPro" id="IPR025368">
    <property type="entry name" value="DUF4272"/>
</dbReference>
<sequence>MRNCALYSSTFDLDQVERLLKSIYPNNKIHVNESKTKFEVKSRGWFSRKIKGFNIMTSKTNPEEFASMLNGMINFFSQIPAENEQLQQKLLIKMSTLNMVIGVETEEDISEAFFAELLDIINSLDGLMFRGGGDLLAPDGSLLLDVNGRSEVEDYTVTAHVSYLYGEDQISESGMERKLQSEKILLDQGFTQMPPIPGRLGDEAADSIRSLKEVAGRAVALCIVALKGECIGAGENMDDTNRMINQVTDQYGADRFFSPEEKRFLSNEYDDESEGVQFSWRYEGFWTLLWALGHLEKLGDPTGICDVPLSVSKLQQFDSFEAFLSSSRLRSSKEILDEADLICRYDWMCVDSRIHKQPAPGNLDDGVVYERHRVLKWLTGYMGQDWDDVRTDT</sequence>
<gene>
    <name evidence="1" type="ORF">NCTC10343_02669</name>
</gene>
<evidence type="ECO:0000313" key="1">
    <source>
        <dbReference type="EMBL" id="SUA69803.1"/>
    </source>
</evidence>
<protein>
    <submittedName>
        <fullName evidence="1">Uncharacterized protein</fullName>
    </submittedName>
</protein>
<dbReference type="RefSeq" id="WP_019687328.1">
    <property type="nucleotide sequence ID" value="NZ_CP009909.1"/>
</dbReference>
<evidence type="ECO:0000313" key="2">
    <source>
        <dbReference type="Proteomes" id="UP000254400"/>
    </source>
</evidence>
<dbReference type="AlphaFoldDB" id="A0A0F6EMD4"/>
<dbReference type="Proteomes" id="UP000254400">
    <property type="component" value="Unassembled WGS sequence"/>
</dbReference>
<reference evidence="1 2" key="1">
    <citation type="submission" date="2018-06" db="EMBL/GenBank/DDBJ databases">
        <authorList>
            <consortium name="Pathogen Informatics"/>
            <person name="Doyle S."/>
        </authorList>
    </citation>
    <scope>NUCLEOTIDE SEQUENCE [LARGE SCALE GENOMIC DNA]</scope>
    <source>
        <strain evidence="1 2">NCTC10343</strain>
    </source>
</reference>
<dbReference type="Pfam" id="PF14094">
    <property type="entry name" value="DUF4272"/>
    <property type="match status" value="1"/>
</dbReference>
<proteinExistence type="predicted"/>
<name>A0A0F6EMD4_PAEPO</name>
<organism evidence="1 2">
    <name type="scientific">Paenibacillus polymyxa</name>
    <name type="common">Bacillus polymyxa</name>
    <dbReference type="NCBI Taxonomy" id="1406"/>
    <lineage>
        <taxon>Bacteria</taxon>
        <taxon>Bacillati</taxon>
        <taxon>Bacillota</taxon>
        <taxon>Bacilli</taxon>
        <taxon>Bacillales</taxon>
        <taxon>Paenibacillaceae</taxon>
        <taxon>Paenibacillus</taxon>
    </lineage>
</organism>
<dbReference type="EMBL" id="UGSC01000001">
    <property type="protein sequence ID" value="SUA69803.1"/>
    <property type="molecule type" value="Genomic_DNA"/>
</dbReference>
<dbReference type="GeneID" id="93346054"/>